<dbReference type="SUPFAM" id="SSF48452">
    <property type="entry name" value="TPR-like"/>
    <property type="match status" value="2"/>
</dbReference>
<evidence type="ECO:0000259" key="3">
    <source>
        <dbReference type="Pfam" id="PF06580"/>
    </source>
</evidence>
<organism evidence="4 5">
    <name type="scientific">Breznakibacter xylanolyticus</name>
    <dbReference type="NCBI Taxonomy" id="990"/>
    <lineage>
        <taxon>Bacteria</taxon>
        <taxon>Pseudomonadati</taxon>
        <taxon>Bacteroidota</taxon>
        <taxon>Bacteroidia</taxon>
        <taxon>Marinilabiliales</taxon>
        <taxon>Marinilabiliaceae</taxon>
        <taxon>Breznakibacter</taxon>
    </lineage>
</organism>
<dbReference type="PANTHER" id="PTHR34220:SF7">
    <property type="entry name" value="SENSOR HISTIDINE KINASE YPDA"/>
    <property type="match status" value="1"/>
</dbReference>
<keyword evidence="5" id="KW-1185">Reference proteome</keyword>
<feature type="repeat" description="TPR" evidence="1">
    <location>
        <begin position="122"/>
        <end position="155"/>
    </location>
</feature>
<dbReference type="GO" id="GO:0000155">
    <property type="term" value="F:phosphorelay sensor kinase activity"/>
    <property type="evidence" value="ECO:0007669"/>
    <property type="project" value="InterPro"/>
</dbReference>
<evidence type="ECO:0000256" key="1">
    <source>
        <dbReference type="PROSITE-ProRule" id="PRU00339"/>
    </source>
</evidence>
<keyword evidence="2" id="KW-0812">Transmembrane</keyword>
<keyword evidence="2" id="KW-1133">Transmembrane helix</keyword>
<dbReference type="EMBL" id="QKZK01000042">
    <property type="protein sequence ID" value="PZX11229.1"/>
    <property type="molecule type" value="Genomic_DNA"/>
</dbReference>
<dbReference type="InterPro" id="IPR050640">
    <property type="entry name" value="Bact_2-comp_sensor_kinase"/>
</dbReference>
<evidence type="ECO:0000313" key="4">
    <source>
        <dbReference type="EMBL" id="PZX11229.1"/>
    </source>
</evidence>
<gene>
    <name evidence="4" type="ORF">LX69_03183</name>
</gene>
<accession>A0A2W7PPG2</accession>
<protein>
    <submittedName>
        <fullName evidence="4">Tetratricopeptide repeat protein</fullName>
    </submittedName>
</protein>
<dbReference type="PROSITE" id="PS50005">
    <property type="entry name" value="TPR"/>
    <property type="match status" value="1"/>
</dbReference>
<keyword evidence="1" id="KW-0802">TPR repeat</keyword>
<dbReference type="Pfam" id="PF06580">
    <property type="entry name" value="His_kinase"/>
    <property type="match status" value="1"/>
</dbReference>
<feature type="transmembrane region" description="Helical" evidence="2">
    <location>
        <begin position="388"/>
        <end position="412"/>
    </location>
</feature>
<evidence type="ECO:0000256" key="2">
    <source>
        <dbReference type="SAM" id="Phobius"/>
    </source>
</evidence>
<proteinExistence type="predicted"/>
<comment type="caution">
    <text evidence="4">The sequence shown here is derived from an EMBL/GenBank/DDBJ whole genome shotgun (WGS) entry which is preliminary data.</text>
</comment>
<dbReference type="InterPro" id="IPR010559">
    <property type="entry name" value="Sig_transdc_His_kin_internal"/>
</dbReference>
<feature type="domain" description="Signal transduction histidine kinase internal region" evidence="3">
    <location>
        <begin position="428"/>
        <end position="505"/>
    </location>
</feature>
<dbReference type="InterPro" id="IPR011990">
    <property type="entry name" value="TPR-like_helical_dom_sf"/>
</dbReference>
<evidence type="ECO:0000313" key="5">
    <source>
        <dbReference type="Proteomes" id="UP000249239"/>
    </source>
</evidence>
<keyword evidence="2" id="KW-0472">Membrane</keyword>
<dbReference type="Proteomes" id="UP000249239">
    <property type="component" value="Unassembled WGS sequence"/>
</dbReference>
<dbReference type="Gene3D" id="1.25.40.10">
    <property type="entry name" value="Tetratricopeptide repeat domain"/>
    <property type="match status" value="2"/>
</dbReference>
<dbReference type="PANTHER" id="PTHR34220">
    <property type="entry name" value="SENSOR HISTIDINE KINASE YPDA"/>
    <property type="match status" value="1"/>
</dbReference>
<name>A0A2W7PPG2_9BACT</name>
<dbReference type="GO" id="GO:0016020">
    <property type="term" value="C:membrane"/>
    <property type="evidence" value="ECO:0007669"/>
    <property type="project" value="InterPro"/>
</dbReference>
<dbReference type="SMART" id="SM00028">
    <property type="entry name" value="TPR"/>
    <property type="match status" value="4"/>
</dbReference>
<dbReference type="OrthoDB" id="9767435at2"/>
<dbReference type="AlphaFoldDB" id="A0A2W7PPG2"/>
<reference evidence="4 5" key="1">
    <citation type="submission" date="2018-06" db="EMBL/GenBank/DDBJ databases">
        <title>Genomic Encyclopedia of Archaeal and Bacterial Type Strains, Phase II (KMG-II): from individual species to whole genera.</title>
        <authorList>
            <person name="Goeker M."/>
        </authorList>
    </citation>
    <scope>NUCLEOTIDE SEQUENCE [LARGE SCALE GENOMIC DNA]</scope>
    <source>
        <strain evidence="4 5">DSM 6779</strain>
    </source>
</reference>
<sequence>MRFCDKVVMLCIILMIGSSGMHLHASRIDSLLQLMDRTVGDDKLHHMSVYALQVSDSQPDSSRRMGAFILERVGRNNFVTVAHANMAIGRALLHQDHYSESFPYFQEAERAYEMGHNVSGLLDAYVNIGLAYGALERYSDALESYIRAEQLSRQQELTAYLAYVYTLMADVQIAQDDFEGYEHRLAQATDLYESLGIRAKVAEVSCDLADALVERHQYEKAESHYLEALSDFWALDDDGNRADVLLDLGVLYQKTGDSKALLFIQQALDVYRGLGDVLGQANCYARVGDGMVTQKDYVSAAREYEISERLYARIDAPHQRIANLKHLSHAYRQIGALEKSLSITDRWLVIHDSLLLSAQEEEAQADALLRTQHQAELASLHDRLDTQFFYFLLLVVLLLVLMTAGGLTLFFYRRHAVEDQRMIALDQSVLRSNISPGLMFHSLTAIQSFILENKQRTAIEYLGDYSKLMRLVLKYSEEEYTTLSNEKELLELYLSLQALRFNERLKYIIHIDESIDIQATLIPPMLGLPFLERIIDRSTSEMGKEGILWVSFSKVNHSIVYRIHDRDISAGHSELQGGEAWERSKIYQDVVRRIRILNEGNETVNHIRVNVEDIPGKTFTGVMIEFTLPEFTLNGNAVSVRDQLMDHIPQS</sequence>
<dbReference type="Pfam" id="PF13181">
    <property type="entry name" value="TPR_8"/>
    <property type="match status" value="1"/>
</dbReference>
<dbReference type="InterPro" id="IPR019734">
    <property type="entry name" value="TPR_rpt"/>
</dbReference>